<dbReference type="SMART" id="SM00829">
    <property type="entry name" value="PKS_ER"/>
    <property type="match status" value="1"/>
</dbReference>
<dbReference type="Proteomes" id="UP000438448">
    <property type="component" value="Unassembled WGS sequence"/>
</dbReference>
<dbReference type="Gene3D" id="3.90.180.10">
    <property type="entry name" value="Medium-chain alcohol dehydrogenases, catalytic domain"/>
    <property type="match status" value="1"/>
</dbReference>
<dbReference type="Pfam" id="PF00107">
    <property type="entry name" value="ADH_zinc_N"/>
    <property type="match status" value="1"/>
</dbReference>
<reference evidence="2 3" key="1">
    <citation type="submission" date="2019-10" db="EMBL/GenBank/DDBJ databases">
        <title>Nocardia macrotermitis sp. nov. and Nocardia aurantia sp. nov., isolated from the gut of fungus growing-termite Macrotermes natalensis.</title>
        <authorList>
            <person name="Benndorf R."/>
            <person name="Schwitalla J."/>
            <person name="Martin K."/>
            <person name="De Beer W."/>
            <person name="Kaster A.-K."/>
            <person name="Vollmers J."/>
            <person name="Poulsen M."/>
            <person name="Beemelmanns C."/>
        </authorList>
    </citation>
    <scope>NUCLEOTIDE SEQUENCE [LARGE SCALE GENOMIC DNA]</scope>
    <source>
        <strain evidence="2 3">RB20</strain>
    </source>
</reference>
<dbReference type="PANTHER" id="PTHR43677">
    <property type="entry name" value="SHORT-CHAIN DEHYDROGENASE/REDUCTASE"/>
    <property type="match status" value="1"/>
</dbReference>
<dbReference type="PANTHER" id="PTHR43677:SF11">
    <property type="entry name" value="ZINC-CONTAINING ALCOHOL DEHYDROGENASE"/>
    <property type="match status" value="1"/>
</dbReference>
<dbReference type="GO" id="GO:0016491">
    <property type="term" value="F:oxidoreductase activity"/>
    <property type="evidence" value="ECO:0007669"/>
    <property type="project" value="InterPro"/>
</dbReference>
<dbReference type="SUPFAM" id="SSF51735">
    <property type="entry name" value="NAD(P)-binding Rossmann-fold domains"/>
    <property type="match status" value="1"/>
</dbReference>
<dbReference type="OrthoDB" id="9787435at2"/>
<keyword evidence="3" id="KW-1185">Reference proteome</keyword>
<dbReference type="InterPro" id="IPR011032">
    <property type="entry name" value="GroES-like_sf"/>
</dbReference>
<dbReference type="AlphaFoldDB" id="A0A7K0D521"/>
<evidence type="ECO:0000259" key="1">
    <source>
        <dbReference type="SMART" id="SM00829"/>
    </source>
</evidence>
<protein>
    <recommendedName>
        <fullName evidence="1">Enoyl reductase (ER) domain-containing protein</fullName>
    </recommendedName>
</protein>
<gene>
    <name evidence="2" type="ORF">NRB20_39260</name>
</gene>
<accession>A0A7K0D521</accession>
<evidence type="ECO:0000313" key="2">
    <source>
        <dbReference type="EMBL" id="MQY20818.1"/>
    </source>
</evidence>
<dbReference type="RefSeq" id="WP_153411577.1">
    <property type="nucleotide sequence ID" value="NZ_WEGK01000008.1"/>
</dbReference>
<sequence length="316" mass="33105">MKAAILHTYGEPPRYGEFREPEPREGEQLVEVTAAALTNLARSRAAGTHYSDHGELPAIVGVDGVGVLADGRRVFFTGPREPFGSMAQRSLASRRTFPVPDGLDDLTAAALLNPGVSAWTSLAHRAELRPGERVLILGATGVTGKLAVQAARSMGAGEIVAAGRNRESLRRVGELGADVTIELDQDPGAAFAEAVGDKGFDVVIDYLWGPPIEALLGALGRADLHAASRRTRLVHVGGMAGPSITLPGSALRSSDLVIIGTGTGSWNPVQLAESVEHVMRGAVAGELTIDARPVPLAEVESVWNLDGKGTRTVLIP</sequence>
<organism evidence="2 3">
    <name type="scientific">Nocardia macrotermitis</name>
    <dbReference type="NCBI Taxonomy" id="2585198"/>
    <lineage>
        <taxon>Bacteria</taxon>
        <taxon>Bacillati</taxon>
        <taxon>Actinomycetota</taxon>
        <taxon>Actinomycetes</taxon>
        <taxon>Mycobacteriales</taxon>
        <taxon>Nocardiaceae</taxon>
        <taxon>Nocardia</taxon>
    </lineage>
</organism>
<dbReference type="InterPro" id="IPR051397">
    <property type="entry name" value="Zn-ADH-like_protein"/>
</dbReference>
<dbReference type="EMBL" id="WEGK01000008">
    <property type="protein sequence ID" value="MQY20818.1"/>
    <property type="molecule type" value="Genomic_DNA"/>
</dbReference>
<proteinExistence type="predicted"/>
<evidence type="ECO:0000313" key="3">
    <source>
        <dbReference type="Proteomes" id="UP000438448"/>
    </source>
</evidence>
<feature type="domain" description="Enoyl reductase (ER)" evidence="1">
    <location>
        <begin position="10"/>
        <end position="314"/>
    </location>
</feature>
<dbReference type="InterPro" id="IPR020843">
    <property type="entry name" value="ER"/>
</dbReference>
<comment type="caution">
    <text evidence="2">The sequence shown here is derived from an EMBL/GenBank/DDBJ whole genome shotgun (WGS) entry which is preliminary data.</text>
</comment>
<dbReference type="InterPro" id="IPR013149">
    <property type="entry name" value="ADH-like_C"/>
</dbReference>
<dbReference type="InterPro" id="IPR036291">
    <property type="entry name" value="NAD(P)-bd_dom_sf"/>
</dbReference>
<name>A0A7K0D521_9NOCA</name>
<dbReference type="SUPFAM" id="SSF50129">
    <property type="entry name" value="GroES-like"/>
    <property type="match status" value="1"/>
</dbReference>